<dbReference type="RefSeq" id="XP_022745669.1">
    <property type="nucleotide sequence ID" value="XM_022889934.1"/>
</dbReference>
<dbReference type="Pfam" id="PF00931">
    <property type="entry name" value="NB-ARC"/>
    <property type="match status" value="1"/>
</dbReference>
<dbReference type="RefSeq" id="XP_022745667.1">
    <property type="nucleotide sequence ID" value="XM_022889932.1"/>
</dbReference>
<evidence type="ECO:0000313" key="13">
    <source>
        <dbReference type="RefSeq" id="XP_022745662.1"/>
    </source>
</evidence>
<feature type="domain" description="AAA+ ATPase" evidence="6">
    <location>
        <begin position="182"/>
        <end position="318"/>
    </location>
</feature>
<organism evidence="7 16">
    <name type="scientific">Durio zibethinus</name>
    <name type="common">Durian</name>
    <dbReference type="NCBI Taxonomy" id="66656"/>
    <lineage>
        <taxon>Eukaryota</taxon>
        <taxon>Viridiplantae</taxon>
        <taxon>Streptophyta</taxon>
        <taxon>Embryophyta</taxon>
        <taxon>Tracheophyta</taxon>
        <taxon>Spermatophyta</taxon>
        <taxon>Magnoliopsida</taxon>
        <taxon>eudicotyledons</taxon>
        <taxon>Gunneridae</taxon>
        <taxon>Pentapetalae</taxon>
        <taxon>rosids</taxon>
        <taxon>malvids</taxon>
        <taxon>Malvales</taxon>
        <taxon>Malvaceae</taxon>
        <taxon>Helicteroideae</taxon>
        <taxon>Durio</taxon>
    </lineage>
</organism>
<name>A0A6P5Z000_DURZI</name>
<evidence type="ECO:0000313" key="18">
    <source>
        <dbReference type="RefSeq" id="XP_022745668.1"/>
    </source>
</evidence>
<evidence type="ECO:0000256" key="2">
    <source>
        <dbReference type="ARBA" id="ARBA00022741"/>
    </source>
</evidence>
<accession>A0A6P5Z000</accession>
<dbReference type="GeneID" id="111295982"/>
<dbReference type="InterPro" id="IPR001611">
    <property type="entry name" value="Leu-rich_rpt"/>
</dbReference>
<dbReference type="RefSeq" id="XP_022745658.1">
    <property type="nucleotide sequence ID" value="XM_022889923.1"/>
</dbReference>
<evidence type="ECO:0000259" key="6">
    <source>
        <dbReference type="SMART" id="SM00382"/>
    </source>
</evidence>
<dbReference type="RefSeq" id="XP_022745670.1">
    <property type="nucleotide sequence ID" value="XM_022889935.1"/>
</dbReference>
<dbReference type="Gene3D" id="1.10.8.430">
    <property type="entry name" value="Helical domain of apoptotic protease-activating factors"/>
    <property type="match status" value="1"/>
</dbReference>
<evidence type="ECO:0000256" key="4">
    <source>
        <dbReference type="ARBA" id="ARBA00022840"/>
    </source>
</evidence>
<dbReference type="RefSeq" id="XP_022745666.1">
    <property type="nucleotide sequence ID" value="XM_022889931.1"/>
</dbReference>
<dbReference type="OrthoDB" id="1898799at2759"/>
<dbReference type="GO" id="GO:0005524">
    <property type="term" value="F:ATP binding"/>
    <property type="evidence" value="ECO:0007669"/>
    <property type="project" value="UniProtKB-KW"/>
</dbReference>
<gene>
    <name evidence="8 9 10 11 12 13 14 15 16 17 18 19 20" type="primary">LOC111295982</name>
</gene>
<evidence type="ECO:0000313" key="17">
    <source>
        <dbReference type="RefSeq" id="XP_022745667.1"/>
    </source>
</evidence>
<dbReference type="RefSeq" id="XP_022745660.1">
    <property type="nucleotide sequence ID" value="XM_022889925.1"/>
</dbReference>
<dbReference type="RefSeq" id="XP_022745662.1">
    <property type="nucleotide sequence ID" value="XM_022889927.1"/>
</dbReference>
<proteinExistence type="inferred from homology"/>
<evidence type="ECO:0000313" key="8">
    <source>
        <dbReference type="RefSeq" id="XP_022745656.1"/>
    </source>
</evidence>
<dbReference type="Gene3D" id="3.40.50.300">
    <property type="entry name" value="P-loop containing nucleotide triphosphate hydrolases"/>
    <property type="match status" value="1"/>
</dbReference>
<dbReference type="FunFam" id="3.40.50.300:FF:001091">
    <property type="entry name" value="Probable disease resistance protein At1g61300"/>
    <property type="match status" value="1"/>
</dbReference>
<dbReference type="PRINTS" id="PR00364">
    <property type="entry name" value="DISEASERSIST"/>
</dbReference>
<dbReference type="InterPro" id="IPR032675">
    <property type="entry name" value="LRR_dom_sf"/>
</dbReference>
<dbReference type="RefSeq" id="XP_022745664.1">
    <property type="nucleotide sequence ID" value="XM_022889929.1"/>
</dbReference>
<dbReference type="Pfam" id="PF23247">
    <property type="entry name" value="LRR_RPS2"/>
    <property type="match status" value="3"/>
</dbReference>
<sequence length="1517" mass="172880">MEACISFVVSILSSVAGKAAQYAVDPIARQVSYLFKHESKIQNLRDQLQKLKDARERVQEDVNAAKRQGEEIFSYVDEWLTKVDGKICDEAVAQLDEDEENAKPSCFVWLCPNFSSRYQLSRKAEKEANIIAELLKDKDQFDRVSCRPVLEGIAMRPDKEYEAFESRTGAFVAIMEALKDANLSIIGVYGMGGVGKTTLVKQVARQAKDENLFDEVVMAAVTQSFDIKKIQDLIADELDLKFEKQSDPGRAGELRNRLKKNKKVLVILDDIWVKLDMEALGIPYGGEHQGCKILLTSREHDALSLMGSLNNISIQKLKEKEPWNLFEKKAGNIVRRPDLHPTAIEVAKECAGLPIAIVTVAEAMKNKENLSDWKYVLNELRNPSERNFKGIPAGAYSAIELSYKFLEDVEHQPTFLLCSIMGHDAAIEDLLKFGIGLGLFHGVNTIEETRYKVFALVSNLKRSSLLLDGCTFERFDMHDVVRDVAMSIASRDHHWLARDGEFKELSNEETMRNCELICLEYAKVCELPDHDQLECPNLTFVSLGSEDSSLKISDNFFRGMQKLRVLDFAKMYLLPSLPSSFCFLKNLRTLCFSECKLEDIVIIGELKNLEILSLSKSKIAVLPPQIGQLIKLKLLDLSHCSTLKVISPNVLSRFSRLEELYLYSFDRWEVEGHEKPRTNASLVELQHLSHLTTLEVRIPNVQSVPKELFSIKLERYKIMIGTEWWYHMSKTSRGLNLKLNKSIHLDDSGVKTLLRKTEALGLDAVKDVMDMLYDSNTEGFPHLKHLLVRNDSEVKYLINSMELASCKAFPLLETLFLRELNNLEAIFYGQLQAECFGQLRIIEVEHCNMLKNLFSFALARKLGHLQEISVSDCENFTELIVEKREEEIGDDDILEFSQLRSLRLEDLPSFIGLFNSEKRLSSSQQGRVQSIDGSSTATSLFDRKVMFPCLKELWLSYITVEKLWHDQFPVTSFSVEKLTVLTVEGCHNLKNLFTSSMVESFVQLKSLHVSNCYAIEEVITVPAGLLEEERMRKMFVFPGLEQLRIRFMIVEKLWHEQLSVTSFGVQNLTKLEVCECHNLKNIFTSSMVESFVQLKTLSVEECNEIEEIIIVTEGLVEEERTRKMVFPKLDYLELRDLPKLKRFGFGNPIEFPSLTYLHIEQCPVLNIVHSDSISVGTTVENEAGESSILMENLHSDVLKYLFSEKLAFPNLQQLHLGWDDGMKERLHGLRLASDYFCKLKVLGLVRFPQQLAIFPSYLFQLLSLPNLESLQIEGCYFEELVFQSEGVGGEEKPASASMVLSRLTELRLSYLDELMHLWKEKEGFQNLRILHVERCPKLKSNLVPSSVCFRNLMTLRVSGCDGIIKLVTHSTAKSLVQLREMRIGYCGKIEEIIEGSDGDRDEVKVEIIFPKLNLLELCRLSNLESFCSSGNHTFGFPSLATVIVYNCPKMKMFSKGGLNAPMLHEVRPTEWVVGDWIWEGSLNSTIQKLFTERNPMEEMQYSIEDQGNPSISNTQST</sequence>
<protein>
    <submittedName>
        <fullName evidence="8 9">Disease resistance protein At4g27190-like isoform X1</fullName>
    </submittedName>
    <submittedName>
        <fullName evidence="19 20">Disease resistance protein At4g27190-like isoform X2</fullName>
    </submittedName>
</protein>
<dbReference type="RefSeq" id="XP_022745668.1">
    <property type="nucleotide sequence ID" value="XM_022889933.1"/>
</dbReference>
<dbReference type="KEGG" id="dzi:111295982"/>
<evidence type="ECO:0000313" key="9">
    <source>
        <dbReference type="RefSeq" id="XP_022745658.1"/>
    </source>
</evidence>
<dbReference type="InterPro" id="IPR042197">
    <property type="entry name" value="Apaf_helical"/>
</dbReference>
<keyword evidence="4" id="KW-0067">ATP-binding</keyword>
<dbReference type="GO" id="GO:0006952">
    <property type="term" value="P:defense response"/>
    <property type="evidence" value="ECO:0007669"/>
    <property type="project" value="UniProtKB-KW"/>
</dbReference>
<evidence type="ECO:0000256" key="3">
    <source>
        <dbReference type="ARBA" id="ARBA00022821"/>
    </source>
</evidence>
<comment type="similarity">
    <text evidence="1">Belongs to the disease resistance NB-LRR family.</text>
</comment>
<evidence type="ECO:0000313" key="15">
    <source>
        <dbReference type="RefSeq" id="XP_022745665.1"/>
    </source>
</evidence>
<dbReference type="PANTHER" id="PTHR33463">
    <property type="entry name" value="NB-ARC DOMAIN-CONTAINING PROTEIN-RELATED"/>
    <property type="match status" value="1"/>
</dbReference>
<dbReference type="PANTHER" id="PTHR33463:SF198">
    <property type="entry name" value="RPP4C3"/>
    <property type="match status" value="1"/>
</dbReference>
<keyword evidence="3" id="KW-0611">Plant defense</keyword>
<dbReference type="InterPro" id="IPR027417">
    <property type="entry name" value="P-loop_NTPase"/>
</dbReference>
<evidence type="ECO:0000313" key="20">
    <source>
        <dbReference type="RefSeq" id="XP_022745670.1"/>
    </source>
</evidence>
<keyword evidence="7" id="KW-1185">Reference proteome</keyword>
<dbReference type="Pfam" id="PF13855">
    <property type="entry name" value="LRR_8"/>
    <property type="match status" value="1"/>
</dbReference>
<evidence type="ECO:0000313" key="14">
    <source>
        <dbReference type="RefSeq" id="XP_022745664.1"/>
    </source>
</evidence>
<evidence type="ECO:0000313" key="16">
    <source>
        <dbReference type="RefSeq" id="XP_022745666.1"/>
    </source>
</evidence>
<keyword evidence="2" id="KW-0547">Nucleotide-binding</keyword>
<reference evidence="8 9" key="1">
    <citation type="submission" date="2025-04" db="UniProtKB">
        <authorList>
            <consortium name="RefSeq"/>
        </authorList>
    </citation>
    <scope>IDENTIFICATION</scope>
    <source>
        <tissue evidence="8 9">Fruit stalk</tissue>
    </source>
</reference>
<dbReference type="RefSeq" id="XP_022745656.1">
    <property type="nucleotide sequence ID" value="XM_022889921.1"/>
</dbReference>
<dbReference type="SUPFAM" id="SSF52058">
    <property type="entry name" value="L domain-like"/>
    <property type="match status" value="2"/>
</dbReference>
<dbReference type="InterPro" id="IPR002182">
    <property type="entry name" value="NB-ARC"/>
</dbReference>
<evidence type="ECO:0000256" key="1">
    <source>
        <dbReference type="ARBA" id="ARBA00008894"/>
    </source>
</evidence>
<dbReference type="Gene3D" id="3.80.10.10">
    <property type="entry name" value="Ribonuclease Inhibitor"/>
    <property type="match status" value="4"/>
</dbReference>
<dbReference type="RefSeq" id="XP_022745661.1">
    <property type="nucleotide sequence ID" value="XM_022889926.1"/>
</dbReference>
<dbReference type="SUPFAM" id="SSF52540">
    <property type="entry name" value="P-loop containing nucleoside triphosphate hydrolases"/>
    <property type="match status" value="1"/>
</dbReference>
<evidence type="ECO:0000313" key="11">
    <source>
        <dbReference type="RefSeq" id="XP_022745660.1"/>
    </source>
</evidence>
<dbReference type="GO" id="GO:0043531">
    <property type="term" value="F:ADP binding"/>
    <property type="evidence" value="ECO:0007669"/>
    <property type="project" value="InterPro"/>
</dbReference>
<dbReference type="RefSeq" id="XP_022745665.1">
    <property type="nucleotide sequence ID" value="XM_022889930.1"/>
</dbReference>
<evidence type="ECO:0000313" key="7">
    <source>
        <dbReference type="Proteomes" id="UP000515121"/>
    </source>
</evidence>
<dbReference type="Proteomes" id="UP000515121">
    <property type="component" value="Unplaced"/>
</dbReference>
<evidence type="ECO:0000256" key="5">
    <source>
        <dbReference type="SAM" id="Coils"/>
    </source>
</evidence>
<dbReference type="InterPro" id="IPR057135">
    <property type="entry name" value="At4g27190-like_LRR"/>
</dbReference>
<evidence type="ECO:0000313" key="19">
    <source>
        <dbReference type="RefSeq" id="XP_022745669.1"/>
    </source>
</evidence>
<evidence type="ECO:0000313" key="12">
    <source>
        <dbReference type="RefSeq" id="XP_022745661.1"/>
    </source>
</evidence>
<dbReference type="InterPro" id="IPR003593">
    <property type="entry name" value="AAA+_ATPase"/>
</dbReference>
<feature type="coiled-coil region" evidence="5">
    <location>
        <begin position="34"/>
        <end position="68"/>
    </location>
</feature>
<dbReference type="InterPro" id="IPR050905">
    <property type="entry name" value="Plant_NBS-LRR"/>
</dbReference>
<dbReference type="RefSeq" id="XP_022745659.1">
    <property type="nucleotide sequence ID" value="XM_022889924.1"/>
</dbReference>
<dbReference type="SMART" id="SM00382">
    <property type="entry name" value="AAA"/>
    <property type="match status" value="1"/>
</dbReference>
<evidence type="ECO:0000313" key="10">
    <source>
        <dbReference type="RefSeq" id="XP_022745659.1"/>
    </source>
</evidence>
<keyword evidence="5" id="KW-0175">Coiled coil</keyword>